<evidence type="ECO:0000313" key="1">
    <source>
        <dbReference type="EMBL" id="JAE07018.1"/>
    </source>
</evidence>
<sequence length="25" mass="2841">MDHILLPQIDVAAKQILCKFLAQTM</sequence>
<dbReference type="AlphaFoldDB" id="A0A0A9FFJ0"/>
<dbReference type="EMBL" id="GBRH01190878">
    <property type="protein sequence ID" value="JAE07018.1"/>
    <property type="molecule type" value="Transcribed_RNA"/>
</dbReference>
<accession>A0A0A9FFJ0</accession>
<reference evidence="1" key="1">
    <citation type="submission" date="2014-09" db="EMBL/GenBank/DDBJ databases">
        <authorList>
            <person name="Magalhaes I.L.F."/>
            <person name="Oliveira U."/>
            <person name="Santos F.R."/>
            <person name="Vidigal T.H.D.A."/>
            <person name="Brescovit A.D."/>
            <person name="Santos A.J."/>
        </authorList>
    </citation>
    <scope>NUCLEOTIDE SEQUENCE</scope>
    <source>
        <tissue evidence="1">Shoot tissue taken approximately 20 cm above the soil surface</tissue>
    </source>
</reference>
<reference evidence="1" key="2">
    <citation type="journal article" date="2015" name="Data Brief">
        <title>Shoot transcriptome of the giant reed, Arundo donax.</title>
        <authorList>
            <person name="Barrero R.A."/>
            <person name="Guerrero F.D."/>
            <person name="Moolhuijzen P."/>
            <person name="Goolsby J.A."/>
            <person name="Tidwell J."/>
            <person name="Bellgard S.E."/>
            <person name="Bellgard M.I."/>
        </authorList>
    </citation>
    <scope>NUCLEOTIDE SEQUENCE</scope>
    <source>
        <tissue evidence="1">Shoot tissue taken approximately 20 cm above the soil surface</tissue>
    </source>
</reference>
<protein>
    <submittedName>
        <fullName evidence="1">Uncharacterized protein</fullName>
    </submittedName>
</protein>
<proteinExistence type="predicted"/>
<name>A0A0A9FFJ0_ARUDO</name>
<organism evidence="1">
    <name type="scientific">Arundo donax</name>
    <name type="common">Giant reed</name>
    <name type="synonym">Donax arundinaceus</name>
    <dbReference type="NCBI Taxonomy" id="35708"/>
    <lineage>
        <taxon>Eukaryota</taxon>
        <taxon>Viridiplantae</taxon>
        <taxon>Streptophyta</taxon>
        <taxon>Embryophyta</taxon>
        <taxon>Tracheophyta</taxon>
        <taxon>Spermatophyta</taxon>
        <taxon>Magnoliopsida</taxon>
        <taxon>Liliopsida</taxon>
        <taxon>Poales</taxon>
        <taxon>Poaceae</taxon>
        <taxon>PACMAD clade</taxon>
        <taxon>Arundinoideae</taxon>
        <taxon>Arundineae</taxon>
        <taxon>Arundo</taxon>
    </lineage>
</organism>